<evidence type="ECO:0000256" key="9">
    <source>
        <dbReference type="ARBA" id="ARBA00023065"/>
    </source>
</evidence>
<comment type="subcellular location">
    <subcellularLocation>
        <location evidence="12">Cell inner membrane</location>
        <topology evidence="12">Multi-pass membrane protein</topology>
    </subcellularLocation>
    <subcellularLocation>
        <location evidence="1">Cell membrane</location>
        <topology evidence="1">Multi-pass membrane protein</topology>
    </subcellularLocation>
</comment>
<dbReference type="InterPro" id="IPR036019">
    <property type="entry name" value="MscL_channel"/>
</dbReference>
<keyword evidence="4 12" id="KW-0813">Transport</keyword>
<dbReference type="FunFam" id="1.10.1200.120:FF:000001">
    <property type="entry name" value="Large-conductance mechanosensitive channel"/>
    <property type="match status" value="1"/>
</dbReference>
<keyword evidence="10 12" id="KW-0472">Membrane</keyword>
<evidence type="ECO:0000256" key="4">
    <source>
        <dbReference type="ARBA" id="ARBA00022448"/>
    </source>
</evidence>
<dbReference type="SUPFAM" id="SSF81330">
    <property type="entry name" value="Gated mechanosensitive channel"/>
    <property type="match status" value="1"/>
</dbReference>
<keyword evidence="5 12" id="KW-1003">Cell membrane</keyword>
<evidence type="ECO:0000256" key="10">
    <source>
        <dbReference type="ARBA" id="ARBA00023136"/>
    </source>
</evidence>
<keyword evidence="9 12" id="KW-0406">Ion transport</keyword>
<gene>
    <name evidence="12" type="primary">mscL</name>
    <name evidence="13" type="ORF">SAMN02799615_02850</name>
</gene>
<keyword evidence="11 12" id="KW-0407">Ion channel</keyword>
<evidence type="ECO:0000256" key="11">
    <source>
        <dbReference type="ARBA" id="ARBA00023303"/>
    </source>
</evidence>
<dbReference type="NCBIfam" id="NF001843">
    <property type="entry name" value="PRK00567.1-4"/>
    <property type="match status" value="1"/>
</dbReference>
<sequence length="136" mass="14892">MGMLKEFKEFAMRGNVVDLAVGVVIGAAFGKIVTSLVDQIIMPPIGVLTGGVDFSAMKWVLKPGDDSDPKHKIAEVAIQYGAFINVVIQFLIIAFAIFLVVKAINRFTRREEAAPAPPPPTETLLTEIRDLLKQQR</sequence>
<name>A0A1I2H0K1_9GAMM</name>
<dbReference type="PROSITE" id="PS01327">
    <property type="entry name" value="MSCL"/>
    <property type="match status" value="1"/>
</dbReference>
<comment type="function">
    <text evidence="12">Channel that opens in response to stretch forces in the membrane lipid bilayer. May participate in the regulation of osmotic pressure changes within the cell.</text>
</comment>
<dbReference type="PRINTS" id="PR01264">
    <property type="entry name" value="MECHCHANNEL"/>
</dbReference>
<dbReference type="NCBIfam" id="NF010557">
    <property type="entry name" value="PRK13952.1"/>
    <property type="match status" value="1"/>
</dbReference>
<dbReference type="GO" id="GO:0008381">
    <property type="term" value="F:mechanosensitive monoatomic ion channel activity"/>
    <property type="evidence" value="ECO:0007669"/>
    <property type="project" value="UniProtKB-UniRule"/>
</dbReference>
<dbReference type="GO" id="GO:0005886">
    <property type="term" value="C:plasma membrane"/>
    <property type="evidence" value="ECO:0007669"/>
    <property type="project" value="UniProtKB-SubCell"/>
</dbReference>
<dbReference type="Gene3D" id="1.10.1200.120">
    <property type="entry name" value="Large-conductance mechanosensitive channel, MscL, domain 1"/>
    <property type="match status" value="1"/>
</dbReference>
<keyword evidence="6 12" id="KW-0997">Cell inner membrane</keyword>
<comment type="subunit">
    <text evidence="3 12">Homopentamer.</text>
</comment>
<dbReference type="InterPro" id="IPR001185">
    <property type="entry name" value="MS_channel"/>
</dbReference>
<evidence type="ECO:0000256" key="8">
    <source>
        <dbReference type="ARBA" id="ARBA00022989"/>
    </source>
</evidence>
<evidence type="ECO:0000313" key="13">
    <source>
        <dbReference type="EMBL" id="SFF23595.1"/>
    </source>
</evidence>
<dbReference type="PANTHER" id="PTHR30266:SF2">
    <property type="entry name" value="LARGE-CONDUCTANCE MECHANOSENSITIVE CHANNEL"/>
    <property type="match status" value="1"/>
</dbReference>
<evidence type="ECO:0000256" key="3">
    <source>
        <dbReference type="ARBA" id="ARBA00011255"/>
    </source>
</evidence>
<keyword evidence="14" id="KW-1185">Reference proteome</keyword>
<evidence type="ECO:0000256" key="6">
    <source>
        <dbReference type="ARBA" id="ARBA00022519"/>
    </source>
</evidence>
<keyword evidence="7 12" id="KW-0812">Transmembrane</keyword>
<evidence type="ECO:0000256" key="5">
    <source>
        <dbReference type="ARBA" id="ARBA00022475"/>
    </source>
</evidence>
<dbReference type="EMBL" id="FONH01000010">
    <property type="protein sequence ID" value="SFF23595.1"/>
    <property type="molecule type" value="Genomic_DNA"/>
</dbReference>
<dbReference type="HAMAP" id="MF_00115">
    <property type="entry name" value="MscL"/>
    <property type="match status" value="1"/>
</dbReference>
<protein>
    <recommendedName>
        <fullName evidence="12">Large-conductance mechanosensitive channel</fullName>
    </recommendedName>
</protein>
<dbReference type="NCBIfam" id="TIGR00220">
    <property type="entry name" value="mscL"/>
    <property type="match status" value="1"/>
</dbReference>
<dbReference type="STRING" id="500610.SAMN02799615_02850"/>
<dbReference type="AlphaFoldDB" id="A0A1I2H0K1"/>
<dbReference type="RefSeq" id="WP_026633789.1">
    <property type="nucleotide sequence ID" value="NZ_FONH01000010.1"/>
</dbReference>
<organism evidence="13 14">
    <name type="scientific">Dyella marensis</name>
    <dbReference type="NCBI Taxonomy" id="500610"/>
    <lineage>
        <taxon>Bacteria</taxon>
        <taxon>Pseudomonadati</taxon>
        <taxon>Pseudomonadota</taxon>
        <taxon>Gammaproteobacteria</taxon>
        <taxon>Lysobacterales</taxon>
        <taxon>Rhodanobacteraceae</taxon>
        <taxon>Dyella</taxon>
    </lineage>
</organism>
<dbReference type="Pfam" id="PF01741">
    <property type="entry name" value="MscL"/>
    <property type="match status" value="1"/>
</dbReference>
<feature type="transmembrane region" description="Helical" evidence="12">
    <location>
        <begin position="80"/>
        <end position="101"/>
    </location>
</feature>
<keyword evidence="8 12" id="KW-1133">Transmembrane helix</keyword>
<proteinExistence type="inferred from homology"/>
<evidence type="ECO:0000256" key="2">
    <source>
        <dbReference type="ARBA" id="ARBA00007254"/>
    </source>
</evidence>
<feature type="transmembrane region" description="Helical" evidence="12">
    <location>
        <begin position="12"/>
        <end position="33"/>
    </location>
</feature>
<evidence type="ECO:0000313" key="14">
    <source>
        <dbReference type="Proteomes" id="UP000199477"/>
    </source>
</evidence>
<dbReference type="InterPro" id="IPR037673">
    <property type="entry name" value="MSC/AndL"/>
</dbReference>
<evidence type="ECO:0000256" key="12">
    <source>
        <dbReference type="HAMAP-Rule" id="MF_00115"/>
    </source>
</evidence>
<dbReference type="Proteomes" id="UP000199477">
    <property type="component" value="Unassembled WGS sequence"/>
</dbReference>
<dbReference type="InterPro" id="IPR019823">
    <property type="entry name" value="Mechanosensitive_channel_CS"/>
</dbReference>
<accession>A0A1I2H0K1</accession>
<comment type="similarity">
    <text evidence="2 12">Belongs to the MscL family.</text>
</comment>
<reference evidence="14" key="1">
    <citation type="submission" date="2016-10" db="EMBL/GenBank/DDBJ databases">
        <authorList>
            <person name="Varghese N."/>
            <person name="Submissions S."/>
        </authorList>
    </citation>
    <scope>NUCLEOTIDE SEQUENCE [LARGE SCALE GENOMIC DNA]</scope>
    <source>
        <strain evidence="14">UNC178MFTsu3.1</strain>
    </source>
</reference>
<evidence type="ECO:0000256" key="1">
    <source>
        <dbReference type="ARBA" id="ARBA00004651"/>
    </source>
</evidence>
<dbReference type="PANTHER" id="PTHR30266">
    <property type="entry name" value="MECHANOSENSITIVE CHANNEL MSCL"/>
    <property type="match status" value="1"/>
</dbReference>
<evidence type="ECO:0000256" key="7">
    <source>
        <dbReference type="ARBA" id="ARBA00022692"/>
    </source>
</evidence>